<dbReference type="InterPro" id="IPR001958">
    <property type="entry name" value="Tet-R_TetA/multi-R_MdtG-like"/>
</dbReference>
<feature type="transmembrane region" description="Helical" evidence="6">
    <location>
        <begin position="418"/>
        <end position="440"/>
    </location>
</feature>
<dbReference type="GeneID" id="25275618"/>
<evidence type="ECO:0000256" key="4">
    <source>
        <dbReference type="ARBA" id="ARBA00023136"/>
    </source>
</evidence>
<feature type="compositionally biased region" description="Basic and acidic residues" evidence="5">
    <location>
        <begin position="19"/>
        <end position="35"/>
    </location>
</feature>
<dbReference type="FunFam" id="1.20.1720.10:FF:000012">
    <property type="entry name" value="MFS toxin efflux pump (AflT)"/>
    <property type="match status" value="1"/>
</dbReference>
<keyword evidence="4 6" id="KW-0472">Membrane</keyword>
<feature type="transmembrane region" description="Helical" evidence="6">
    <location>
        <begin position="126"/>
        <end position="146"/>
    </location>
</feature>
<feature type="transmembrane region" description="Helical" evidence="6">
    <location>
        <begin position="152"/>
        <end position="173"/>
    </location>
</feature>
<feature type="domain" description="Major facilitator superfamily (MFS) profile" evidence="7">
    <location>
        <begin position="62"/>
        <end position="548"/>
    </location>
</feature>
<feature type="transmembrane region" description="Helical" evidence="6">
    <location>
        <begin position="287"/>
        <end position="307"/>
    </location>
</feature>
<dbReference type="SUPFAM" id="SSF103473">
    <property type="entry name" value="MFS general substrate transporter"/>
    <property type="match status" value="1"/>
</dbReference>
<dbReference type="InterPro" id="IPR011701">
    <property type="entry name" value="MFS"/>
</dbReference>
<name>A0A072PRG7_9EURO</name>
<comment type="caution">
    <text evidence="8">The sequence shown here is derived from an EMBL/GenBank/DDBJ whole genome shotgun (WGS) entry which is preliminary data.</text>
</comment>
<keyword evidence="9" id="KW-1185">Reference proteome</keyword>
<sequence length="573" mass="62182">MVGSEAQNGSQYATPVEKSAGDDEQHNSRDVDRIETPALSSQDKQVDEQEERYPPFTTVLLIMVSLYLAMFLVALDLTIIATAIPSISDEFHTLDDIGWYGSAYLLTLCCFQLLFGRIYTFYSPKLVFLTAVFLFEIGSAICGAAPNSTAFIFGRAVAGVGSAGITGGAVVILMHTTPIEKRPMYMGNIGAVYGLASVAGPLLGGVFTTKVSWRWCFYINLPFGGLTLAIIFLALKLERSQDAPTTIKQQVHRLDPLGTLCFFPGTICLLLALQWGGSTYSWQSARIIALLVIFGLCMAAFIIIQVWKGETATVPPRIFLQRSILSGIFFSFLAGSALMIMIYYLPIWFQAIKGASAVKSGIMTLPIILTLVIANIIGGLVVTRIGYYTPFMIASSVFMSIGSGLISTFIPTTTHSKWIAFQFLFGLGTGLGMQQSGVAAQTVLTKKDVPTGASLIFFFRNLGGALFISISQNVLQNELINGLQHIPGLNTQVILRAGATGLRSVVEPRFLQEVLIAYNGALVKVFYCAVAVSCASIIGALTMEWRSVKKAREQQRMAMAKEKEKKVDAAMQG</sequence>
<dbReference type="Gene3D" id="1.20.1250.20">
    <property type="entry name" value="MFS general substrate transporter like domains"/>
    <property type="match status" value="1"/>
</dbReference>
<dbReference type="Proteomes" id="UP000027920">
    <property type="component" value="Unassembled WGS sequence"/>
</dbReference>
<feature type="transmembrane region" description="Helical" evidence="6">
    <location>
        <begin position="256"/>
        <end position="275"/>
    </location>
</feature>
<proteinExistence type="predicted"/>
<comment type="subcellular location">
    <subcellularLocation>
        <location evidence="1">Membrane</location>
        <topology evidence="1">Multi-pass membrane protein</topology>
    </subcellularLocation>
</comment>
<feature type="transmembrane region" description="Helical" evidence="6">
    <location>
        <begin position="391"/>
        <end position="412"/>
    </location>
</feature>
<evidence type="ECO:0000256" key="1">
    <source>
        <dbReference type="ARBA" id="ARBA00004141"/>
    </source>
</evidence>
<dbReference type="PRINTS" id="PR01035">
    <property type="entry name" value="TCRTETA"/>
</dbReference>
<evidence type="ECO:0000256" key="3">
    <source>
        <dbReference type="ARBA" id="ARBA00022989"/>
    </source>
</evidence>
<feature type="transmembrane region" description="Helical" evidence="6">
    <location>
        <begin position="59"/>
        <end position="85"/>
    </location>
</feature>
<evidence type="ECO:0000313" key="8">
    <source>
        <dbReference type="EMBL" id="KEF62694.1"/>
    </source>
</evidence>
<reference evidence="8 9" key="1">
    <citation type="submission" date="2013-03" db="EMBL/GenBank/DDBJ databases">
        <title>The Genome Sequence of Exophiala aquamarina CBS 119918.</title>
        <authorList>
            <consortium name="The Broad Institute Genomics Platform"/>
            <person name="Cuomo C."/>
            <person name="de Hoog S."/>
            <person name="Gorbushina A."/>
            <person name="Walker B."/>
            <person name="Young S.K."/>
            <person name="Zeng Q."/>
            <person name="Gargeya S."/>
            <person name="Fitzgerald M."/>
            <person name="Haas B."/>
            <person name="Abouelleil A."/>
            <person name="Allen A.W."/>
            <person name="Alvarado L."/>
            <person name="Arachchi H.M."/>
            <person name="Berlin A.M."/>
            <person name="Chapman S.B."/>
            <person name="Gainer-Dewar J."/>
            <person name="Goldberg J."/>
            <person name="Griggs A."/>
            <person name="Gujja S."/>
            <person name="Hansen M."/>
            <person name="Howarth C."/>
            <person name="Imamovic A."/>
            <person name="Ireland A."/>
            <person name="Larimer J."/>
            <person name="McCowan C."/>
            <person name="Murphy C."/>
            <person name="Pearson M."/>
            <person name="Poon T.W."/>
            <person name="Priest M."/>
            <person name="Roberts A."/>
            <person name="Saif S."/>
            <person name="Shea T."/>
            <person name="Sisk P."/>
            <person name="Sykes S."/>
            <person name="Wortman J."/>
            <person name="Nusbaum C."/>
            <person name="Birren B."/>
        </authorList>
    </citation>
    <scope>NUCLEOTIDE SEQUENCE [LARGE SCALE GENOMIC DNA]</scope>
    <source>
        <strain evidence="8 9">CBS 119918</strain>
    </source>
</reference>
<keyword evidence="3 6" id="KW-1133">Transmembrane helix</keyword>
<evidence type="ECO:0000256" key="5">
    <source>
        <dbReference type="SAM" id="MobiDB-lite"/>
    </source>
</evidence>
<dbReference type="InterPro" id="IPR036259">
    <property type="entry name" value="MFS_trans_sf"/>
</dbReference>
<dbReference type="InterPro" id="IPR020846">
    <property type="entry name" value="MFS_dom"/>
</dbReference>
<dbReference type="OrthoDB" id="10021397at2759"/>
<feature type="region of interest" description="Disordered" evidence="5">
    <location>
        <begin position="1"/>
        <end position="50"/>
    </location>
</feature>
<feature type="transmembrane region" description="Helical" evidence="6">
    <location>
        <begin position="328"/>
        <end position="349"/>
    </location>
</feature>
<gene>
    <name evidence="8" type="ORF">A1O9_00667</name>
</gene>
<dbReference type="GO" id="GO:0022857">
    <property type="term" value="F:transmembrane transporter activity"/>
    <property type="evidence" value="ECO:0007669"/>
    <property type="project" value="InterPro"/>
</dbReference>
<dbReference type="PROSITE" id="PS50850">
    <property type="entry name" value="MFS"/>
    <property type="match status" value="1"/>
</dbReference>
<feature type="transmembrane region" description="Helical" evidence="6">
    <location>
        <begin position="185"/>
        <end position="206"/>
    </location>
</feature>
<dbReference type="HOGENOM" id="CLU_000960_22_1_1"/>
<organism evidence="8 9">
    <name type="scientific">Exophiala aquamarina CBS 119918</name>
    <dbReference type="NCBI Taxonomy" id="1182545"/>
    <lineage>
        <taxon>Eukaryota</taxon>
        <taxon>Fungi</taxon>
        <taxon>Dikarya</taxon>
        <taxon>Ascomycota</taxon>
        <taxon>Pezizomycotina</taxon>
        <taxon>Eurotiomycetes</taxon>
        <taxon>Chaetothyriomycetidae</taxon>
        <taxon>Chaetothyriales</taxon>
        <taxon>Herpotrichiellaceae</taxon>
        <taxon>Exophiala</taxon>
    </lineage>
</organism>
<evidence type="ECO:0000256" key="6">
    <source>
        <dbReference type="SAM" id="Phobius"/>
    </source>
</evidence>
<feature type="compositionally biased region" description="Polar residues" evidence="5">
    <location>
        <begin position="1"/>
        <end position="13"/>
    </location>
</feature>
<feature type="transmembrane region" description="Helical" evidence="6">
    <location>
        <begin position="361"/>
        <end position="382"/>
    </location>
</feature>
<dbReference type="Pfam" id="PF07690">
    <property type="entry name" value="MFS_1"/>
    <property type="match status" value="1"/>
</dbReference>
<accession>A0A072PRG7</accession>
<feature type="transmembrane region" description="Helical" evidence="6">
    <location>
        <begin position="521"/>
        <end position="542"/>
    </location>
</feature>
<dbReference type="Gene3D" id="1.20.1720.10">
    <property type="entry name" value="Multidrug resistance protein D"/>
    <property type="match status" value="1"/>
</dbReference>
<dbReference type="GO" id="GO:0005886">
    <property type="term" value="C:plasma membrane"/>
    <property type="evidence" value="ECO:0007669"/>
    <property type="project" value="TreeGrafter"/>
</dbReference>
<protein>
    <recommendedName>
        <fullName evidence="7">Major facilitator superfamily (MFS) profile domain-containing protein</fullName>
    </recommendedName>
</protein>
<dbReference type="CDD" id="cd17502">
    <property type="entry name" value="MFS_Azr1_MDR_like"/>
    <property type="match status" value="1"/>
</dbReference>
<dbReference type="AlphaFoldDB" id="A0A072PRG7"/>
<dbReference type="EMBL" id="AMGV01000001">
    <property type="protein sequence ID" value="KEF62694.1"/>
    <property type="molecule type" value="Genomic_DNA"/>
</dbReference>
<evidence type="ECO:0000256" key="2">
    <source>
        <dbReference type="ARBA" id="ARBA00022692"/>
    </source>
</evidence>
<feature type="transmembrane region" description="Helical" evidence="6">
    <location>
        <begin position="97"/>
        <end position="119"/>
    </location>
</feature>
<dbReference type="PANTHER" id="PTHR23501:SF201">
    <property type="entry name" value="MFS AFLATOXIN EFFLUX PUMP"/>
    <property type="match status" value="1"/>
</dbReference>
<evidence type="ECO:0000313" key="9">
    <source>
        <dbReference type="Proteomes" id="UP000027920"/>
    </source>
</evidence>
<dbReference type="RefSeq" id="XP_013265284.1">
    <property type="nucleotide sequence ID" value="XM_013409830.1"/>
</dbReference>
<dbReference type="VEuPathDB" id="FungiDB:A1O9_00667"/>
<feature type="transmembrane region" description="Helical" evidence="6">
    <location>
        <begin position="212"/>
        <end position="235"/>
    </location>
</feature>
<dbReference type="PANTHER" id="PTHR23501">
    <property type="entry name" value="MAJOR FACILITATOR SUPERFAMILY"/>
    <property type="match status" value="1"/>
</dbReference>
<dbReference type="FunFam" id="1.20.1250.20:FF:000196">
    <property type="entry name" value="MFS toxin efflux pump (AflT)"/>
    <property type="match status" value="1"/>
</dbReference>
<feature type="transmembrane region" description="Helical" evidence="6">
    <location>
        <begin position="452"/>
        <end position="470"/>
    </location>
</feature>
<keyword evidence="2 6" id="KW-0812">Transmembrane</keyword>
<evidence type="ECO:0000259" key="7">
    <source>
        <dbReference type="PROSITE" id="PS50850"/>
    </source>
</evidence>